<dbReference type="InterPro" id="IPR001789">
    <property type="entry name" value="Sig_transdc_resp-reg_receiver"/>
</dbReference>
<gene>
    <name evidence="6" type="ORF">AAC691_00425</name>
</gene>
<dbReference type="Pfam" id="PF00196">
    <property type="entry name" value="GerE"/>
    <property type="match status" value="1"/>
</dbReference>
<evidence type="ECO:0000313" key="7">
    <source>
        <dbReference type="Proteomes" id="UP001449795"/>
    </source>
</evidence>
<comment type="caution">
    <text evidence="2">Lacks conserved residue(s) required for the propagation of feature annotation.</text>
</comment>
<dbReference type="Gene3D" id="1.10.10.10">
    <property type="entry name" value="Winged helix-like DNA-binding domain superfamily/Winged helix DNA-binding domain"/>
    <property type="match status" value="1"/>
</dbReference>
<name>A0ABZ3D5D8_9PROT</name>
<feature type="compositionally biased region" description="Polar residues" evidence="3">
    <location>
        <begin position="1"/>
        <end position="11"/>
    </location>
</feature>
<evidence type="ECO:0000313" key="6">
    <source>
        <dbReference type="EMBL" id="XAE42992.1"/>
    </source>
</evidence>
<feature type="domain" description="Response regulatory" evidence="5">
    <location>
        <begin position="32"/>
        <end position="148"/>
    </location>
</feature>
<dbReference type="Gene3D" id="3.40.50.2300">
    <property type="match status" value="1"/>
</dbReference>
<dbReference type="InterPro" id="IPR039420">
    <property type="entry name" value="WalR-like"/>
</dbReference>
<feature type="domain" description="HTH luxR-type" evidence="4">
    <location>
        <begin position="267"/>
        <end position="332"/>
    </location>
</feature>
<evidence type="ECO:0000256" key="1">
    <source>
        <dbReference type="ARBA" id="ARBA00023125"/>
    </source>
</evidence>
<sequence>MSQASTDRPSNGQTERRTGGGTDERTTSGLPRILVADTPSPSLRVLADALEHAGMTAMTEPNGNAMLDRLKALSPDLVVMEVALPGLGGFEVASRIRHDPTFSHIPLIFRTEQMDTQDILRGLAVGGVDYISKSRPVEEMVARIKTHLRMAIEARTLRLALDACHRPTIGVTEDGCLSWYTPAAASLLSGIFLSWQPNTPLPAALREVCTELAKRGAFAGHGTVELNGTMGSTIEDGSLECLTTGAKADGTIGVTLLLRRPGEEERRLAARHSLTTREAQVLFWISRGKSNRDISEVLGISYRTVNKHLEQIFAKLGVENRASAAAIAVKTSTE</sequence>
<dbReference type="SUPFAM" id="SSF52172">
    <property type="entry name" value="CheY-like"/>
    <property type="match status" value="1"/>
</dbReference>
<dbReference type="RefSeq" id="WP_342628593.1">
    <property type="nucleotide sequence ID" value="NZ_CP152276.1"/>
</dbReference>
<dbReference type="Proteomes" id="UP001449795">
    <property type="component" value="Chromosome"/>
</dbReference>
<dbReference type="PANTHER" id="PTHR43214">
    <property type="entry name" value="TWO-COMPONENT RESPONSE REGULATOR"/>
    <property type="match status" value="1"/>
</dbReference>
<dbReference type="InterPro" id="IPR036388">
    <property type="entry name" value="WH-like_DNA-bd_sf"/>
</dbReference>
<keyword evidence="1" id="KW-0238">DNA-binding</keyword>
<organism evidence="6 7">
    <name type="scientific">Nguyenibacter vanlangensis</name>
    <dbReference type="NCBI Taxonomy" id="1216886"/>
    <lineage>
        <taxon>Bacteria</taxon>
        <taxon>Pseudomonadati</taxon>
        <taxon>Pseudomonadota</taxon>
        <taxon>Alphaproteobacteria</taxon>
        <taxon>Acetobacterales</taxon>
        <taxon>Acetobacteraceae</taxon>
        <taxon>Nguyenibacter</taxon>
    </lineage>
</organism>
<accession>A0ABZ3D5D8</accession>
<dbReference type="InterPro" id="IPR016032">
    <property type="entry name" value="Sig_transdc_resp-reg_C-effctor"/>
</dbReference>
<feature type="compositionally biased region" description="Basic and acidic residues" evidence="3">
    <location>
        <begin position="14"/>
        <end position="26"/>
    </location>
</feature>
<dbReference type="CDD" id="cd06170">
    <property type="entry name" value="LuxR_C_like"/>
    <property type="match status" value="1"/>
</dbReference>
<dbReference type="EMBL" id="CP152276">
    <property type="protein sequence ID" value="XAE42992.1"/>
    <property type="molecule type" value="Genomic_DNA"/>
</dbReference>
<dbReference type="SMART" id="SM00448">
    <property type="entry name" value="REC"/>
    <property type="match status" value="1"/>
</dbReference>
<dbReference type="InterPro" id="IPR000792">
    <property type="entry name" value="Tscrpt_reg_LuxR_C"/>
</dbReference>
<dbReference type="SMART" id="SM00421">
    <property type="entry name" value="HTH_LUXR"/>
    <property type="match status" value="1"/>
</dbReference>
<evidence type="ECO:0000259" key="4">
    <source>
        <dbReference type="PROSITE" id="PS50043"/>
    </source>
</evidence>
<feature type="region of interest" description="Disordered" evidence="3">
    <location>
        <begin position="1"/>
        <end position="34"/>
    </location>
</feature>
<protein>
    <submittedName>
        <fullName evidence="6">LuxR C-terminal-related transcriptional regulator</fullName>
    </submittedName>
</protein>
<dbReference type="PRINTS" id="PR00038">
    <property type="entry name" value="HTHLUXR"/>
</dbReference>
<dbReference type="InterPro" id="IPR011006">
    <property type="entry name" value="CheY-like_superfamily"/>
</dbReference>
<proteinExistence type="predicted"/>
<keyword evidence="7" id="KW-1185">Reference proteome</keyword>
<dbReference type="Pfam" id="PF00072">
    <property type="entry name" value="Response_reg"/>
    <property type="match status" value="1"/>
</dbReference>
<dbReference type="PROSITE" id="PS50110">
    <property type="entry name" value="RESPONSE_REGULATORY"/>
    <property type="match status" value="1"/>
</dbReference>
<evidence type="ECO:0000259" key="5">
    <source>
        <dbReference type="PROSITE" id="PS50110"/>
    </source>
</evidence>
<dbReference type="PANTHER" id="PTHR43214:SF42">
    <property type="entry name" value="TRANSCRIPTIONAL REGULATORY PROTEIN DESR"/>
    <property type="match status" value="1"/>
</dbReference>
<dbReference type="SUPFAM" id="SSF46894">
    <property type="entry name" value="C-terminal effector domain of the bipartite response regulators"/>
    <property type="match status" value="1"/>
</dbReference>
<evidence type="ECO:0000256" key="3">
    <source>
        <dbReference type="SAM" id="MobiDB-lite"/>
    </source>
</evidence>
<evidence type="ECO:0000256" key="2">
    <source>
        <dbReference type="PROSITE-ProRule" id="PRU00169"/>
    </source>
</evidence>
<reference evidence="6 7" key="1">
    <citation type="submission" date="2024-04" db="EMBL/GenBank/DDBJ databases">
        <title>Complete genome sequence of Nguyenibacter vanlangesis HBCM-1154, a strain capable of nitrogen fixation, IAA production, and phosphorus solubilization isolated from sugarcane soil.</title>
        <authorList>
            <person name="MY HANH P."/>
        </authorList>
    </citation>
    <scope>NUCLEOTIDE SEQUENCE [LARGE SCALE GENOMIC DNA]</scope>
    <source>
        <strain evidence="6 7">HBCM 1154</strain>
    </source>
</reference>
<dbReference type="PROSITE" id="PS50043">
    <property type="entry name" value="HTH_LUXR_2"/>
    <property type="match status" value="1"/>
</dbReference>